<evidence type="ECO:0000259" key="1">
    <source>
        <dbReference type="PROSITE" id="PS50181"/>
    </source>
</evidence>
<dbReference type="Proteomes" id="UP000757232">
    <property type="component" value="Unassembled WGS sequence"/>
</dbReference>
<comment type="caution">
    <text evidence="2">The sequence shown here is derived from an EMBL/GenBank/DDBJ whole genome shotgun (WGS) entry which is preliminary data.</text>
</comment>
<evidence type="ECO:0000313" key="2">
    <source>
        <dbReference type="EMBL" id="OCB84682.1"/>
    </source>
</evidence>
<evidence type="ECO:0000313" key="3">
    <source>
        <dbReference type="Proteomes" id="UP000757232"/>
    </source>
</evidence>
<protein>
    <recommendedName>
        <fullName evidence="1">F-box domain-containing protein</fullName>
    </recommendedName>
</protein>
<dbReference type="Gene3D" id="1.20.1280.50">
    <property type="match status" value="1"/>
</dbReference>
<dbReference type="InterPro" id="IPR001810">
    <property type="entry name" value="F-box_dom"/>
</dbReference>
<dbReference type="SUPFAM" id="SSF81383">
    <property type="entry name" value="F-box domain"/>
    <property type="match status" value="1"/>
</dbReference>
<proteinExistence type="predicted"/>
<organism evidence="2 3">
    <name type="scientific">Sanghuangporus baumii</name>
    <name type="common">Phellinus baumii</name>
    <dbReference type="NCBI Taxonomy" id="108892"/>
    <lineage>
        <taxon>Eukaryota</taxon>
        <taxon>Fungi</taxon>
        <taxon>Dikarya</taxon>
        <taxon>Basidiomycota</taxon>
        <taxon>Agaricomycotina</taxon>
        <taxon>Agaricomycetes</taxon>
        <taxon>Hymenochaetales</taxon>
        <taxon>Hymenochaetaceae</taxon>
        <taxon>Sanghuangporus</taxon>
    </lineage>
</organism>
<feature type="domain" description="F-box" evidence="1">
    <location>
        <begin position="3"/>
        <end position="51"/>
    </location>
</feature>
<dbReference type="InterPro" id="IPR036047">
    <property type="entry name" value="F-box-like_dom_sf"/>
</dbReference>
<dbReference type="PROSITE" id="PS50181">
    <property type="entry name" value="FBOX"/>
    <property type="match status" value="1"/>
</dbReference>
<reference evidence="2" key="1">
    <citation type="submission" date="2016-06" db="EMBL/GenBank/DDBJ databases">
        <title>Draft Genome sequence of the fungus Inonotus baumii.</title>
        <authorList>
            <person name="Zhu H."/>
            <person name="Lin W."/>
        </authorList>
    </citation>
    <scope>NUCLEOTIDE SEQUENCE</scope>
    <source>
        <strain evidence="2">821</strain>
    </source>
</reference>
<name>A0A9Q5HRW1_SANBA</name>
<gene>
    <name evidence="2" type="ORF">A7U60_g8202</name>
</gene>
<dbReference type="EMBL" id="LNZH02000214">
    <property type="protein sequence ID" value="OCB84682.1"/>
    <property type="molecule type" value="Genomic_DNA"/>
</dbReference>
<dbReference type="OrthoDB" id="424465at2759"/>
<keyword evidence="3" id="KW-1185">Reference proteome</keyword>
<sequence length="514" mass="57065">MSREILTKLPEDIIHLIATQSDIADVLALRQASVHQQLNRLADSDYLWHQLLPREDLPLDLSPFGDLRNFSTSDIQSSALRALKLRYNWSRKTPQTRSVHVANPNSRNFDSVLDELKVLNGGTILLGVHRDRHSQRPFMVVSAYNLIDVKQPHLAAHLAIPVSMKDFDACLAADGTTLILAATVTKDDTEVGRVLEVYSIHLPLDSPTVCNGVYDLAYSFVLNEGLFHKVSLHGDYIASSILGHAFPEGWQSPQVLVANWKTRQQITISPRFTDNIDQMDIKVLPPYLSIVAASTENAQVTLAPLSVLEYGSVLEQPVRSKAKQQDLPYFSHATVPIMDFYDICISDNGGYGPYVPPTSISLIVFPTLSRLDVRQSKKALLLRFAICQSFSIPEANARSAACGKSVNARNPSLQLESSIPFDIPVGSYPEYPCLGTTGRRGVWLEQSLKSDYVQILRLDYDPVTNQPPSLNVLLPPEPQLPFKPSSCRALAFDEATGRLCIGLYNGLIYILDYV</sequence>
<dbReference type="AlphaFoldDB" id="A0A9Q5HRW1"/>
<accession>A0A9Q5HRW1</accession>